<gene>
    <name evidence="1" type="ORF">NCTC12967_02565</name>
</gene>
<dbReference type="Proteomes" id="UP000273044">
    <property type="component" value="Chromosome"/>
</dbReference>
<keyword evidence="2" id="KW-1185">Reference proteome</keyword>
<evidence type="ECO:0000313" key="1">
    <source>
        <dbReference type="EMBL" id="VEH71247.1"/>
    </source>
</evidence>
<organism evidence="1 2">
    <name type="scientific">Arachnia propionica</name>
    <dbReference type="NCBI Taxonomy" id="1750"/>
    <lineage>
        <taxon>Bacteria</taxon>
        <taxon>Bacillati</taxon>
        <taxon>Actinomycetota</taxon>
        <taxon>Actinomycetes</taxon>
        <taxon>Propionibacteriales</taxon>
        <taxon>Propionibacteriaceae</taxon>
        <taxon>Arachnia</taxon>
    </lineage>
</organism>
<proteinExistence type="predicted"/>
<dbReference type="AlphaFoldDB" id="A0A3S4UW53"/>
<protein>
    <submittedName>
        <fullName evidence="1">Uncharacterized protein</fullName>
    </submittedName>
</protein>
<evidence type="ECO:0000313" key="2">
    <source>
        <dbReference type="Proteomes" id="UP000273044"/>
    </source>
</evidence>
<reference evidence="1 2" key="1">
    <citation type="submission" date="2018-12" db="EMBL/GenBank/DDBJ databases">
        <authorList>
            <consortium name="Pathogen Informatics"/>
        </authorList>
    </citation>
    <scope>NUCLEOTIDE SEQUENCE [LARGE SCALE GENOMIC DNA]</scope>
    <source>
        <strain evidence="1 2">NCTC12967</strain>
    </source>
</reference>
<dbReference type="EMBL" id="LR134406">
    <property type="protein sequence ID" value="VEH71247.1"/>
    <property type="molecule type" value="Genomic_DNA"/>
</dbReference>
<sequence>MGHALLAEHLRRWSAPSRPSLRRVRYLHPRSLVGAGLALTPETEGLAAQAEARARAVNASPDLVRIGRFLLRSEAIASSRIEGIAPSAHKIALAELGQQEEIKGLSEQARSVAHNMTLVRGAVEELSDSRPMTCEHLVALHRSLLPGSPEHHGIRVVQNWLGGSSYQPLDADFVPPPADSLPPLIDDLLEYLNGAIHGREAERQCCTEHAWDRTRCMDRVLPQSRHDRLRSGGADFR</sequence>
<dbReference type="Gene3D" id="1.10.3290.10">
    <property type="entry name" value="Fido-like domain"/>
    <property type="match status" value="1"/>
</dbReference>
<name>A0A3S4UW53_9ACTN</name>
<accession>A0A3S4UW53</accession>
<dbReference type="SUPFAM" id="SSF140931">
    <property type="entry name" value="Fic-like"/>
    <property type="match status" value="1"/>
</dbReference>
<dbReference type="InterPro" id="IPR036597">
    <property type="entry name" value="Fido-like_dom_sf"/>
</dbReference>